<dbReference type="Proteomes" id="UP000615755">
    <property type="component" value="Unassembled WGS sequence"/>
</dbReference>
<gene>
    <name evidence="1" type="ORF">PAUR_a3279</name>
</gene>
<dbReference type="PANTHER" id="PTHR21037">
    <property type="entry name" value="39S RIBOSOMAL PROTEIN L14, MITOCHONDRIAL"/>
    <property type="match status" value="1"/>
</dbReference>
<keyword evidence="2" id="KW-1185">Reference proteome</keyword>
<dbReference type="PANTHER" id="PTHR21037:SF2">
    <property type="entry name" value="SIMILAR TO NOVEL PROTEIN"/>
    <property type="match status" value="1"/>
</dbReference>
<sequence>MANQPIQQQLKLAQQHASSNSFLEGLDYDMENGLMVMTRWAHLKRGKCCGNGCRHCPFSKA</sequence>
<organism evidence="1 2">
    <name type="scientific">Pseudoalteromonas aurantia 208</name>
    <dbReference type="NCBI Taxonomy" id="1314867"/>
    <lineage>
        <taxon>Bacteria</taxon>
        <taxon>Pseudomonadati</taxon>
        <taxon>Pseudomonadota</taxon>
        <taxon>Gammaproteobacteria</taxon>
        <taxon>Alteromonadales</taxon>
        <taxon>Pseudoalteromonadaceae</taxon>
        <taxon>Pseudoalteromonas</taxon>
    </lineage>
</organism>
<proteinExistence type="predicted"/>
<evidence type="ECO:0000313" key="2">
    <source>
        <dbReference type="Proteomes" id="UP000615755"/>
    </source>
</evidence>
<dbReference type="Pfam" id="PF17653">
    <property type="entry name" value="DUF5522"/>
    <property type="match status" value="1"/>
</dbReference>
<dbReference type="InterPro" id="IPR040807">
    <property type="entry name" value="DUF5522"/>
</dbReference>
<dbReference type="EMBL" id="AQGV01000009">
    <property type="protein sequence ID" value="MBE0366300.1"/>
    <property type="molecule type" value="Genomic_DNA"/>
</dbReference>
<evidence type="ECO:0000313" key="1">
    <source>
        <dbReference type="EMBL" id="MBE0366300.1"/>
    </source>
</evidence>
<accession>A0ABR9E5M2</accession>
<reference evidence="1 2" key="1">
    <citation type="submission" date="2015-03" db="EMBL/GenBank/DDBJ databases">
        <title>Genome sequence of Pseudoalteromonas aurantia.</title>
        <authorList>
            <person name="Xie B.-B."/>
            <person name="Rong J.-C."/>
            <person name="Qin Q.-L."/>
            <person name="Zhang Y.-Z."/>
        </authorList>
    </citation>
    <scope>NUCLEOTIDE SEQUENCE [LARGE SCALE GENOMIC DNA]</scope>
    <source>
        <strain evidence="1 2">208</strain>
    </source>
</reference>
<comment type="caution">
    <text evidence="1">The sequence shown here is derived from an EMBL/GenBank/DDBJ whole genome shotgun (WGS) entry which is preliminary data.</text>
</comment>
<protein>
    <submittedName>
        <fullName evidence="1">Uncharacterized protein</fullName>
    </submittedName>
</protein>
<name>A0ABR9E5M2_9GAMM</name>